<comment type="caution">
    <text evidence="2">The sequence shown here is derived from an EMBL/GenBank/DDBJ whole genome shotgun (WGS) entry which is preliminary data.</text>
</comment>
<name>A0ABR0BW74_PURLI</name>
<dbReference type="EMBL" id="JAWRVI010000026">
    <property type="protein sequence ID" value="KAK4088307.1"/>
    <property type="molecule type" value="Genomic_DNA"/>
</dbReference>
<sequence>MNGRLANVAEPLRPAFRAPPVKQKRDAFETETEAHDTASLGLLLCWVPGSRPAQAQQGAAQMRSPRSAGGLVAPPWGRGGGGGGPQVYAGLLLYKPVANDPGRHARLAASSTSKELLAAKRSATTSFSRCASGSTAPGLSLKL</sequence>
<dbReference type="Proteomes" id="UP001287286">
    <property type="component" value="Unassembled WGS sequence"/>
</dbReference>
<organism evidence="2 3">
    <name type="scientific">Purpureocillium lilacinum</name>
    <name type="common">Paecilomyces lilacinus</name>
    <dbReference type="NCBI Taxonomy" id="33203"/>
    <lineage>
        <taxon>Eukaryota</taxon>
        <taxon>Fungi</taxon>
        <taxon>Dikarya</taxon>
        <taxon>Ascomycota</taxon>
        <taxon>Pezizomycotina</taxon>
        <taxon>Sordariomycetes</taxon>
        <taxon>Hypocreomycetidae</taxon>
        <taxon>Hypocreales</taxon>
        <taxon>Ophiocordycipitaceae</taxon>
        <taxon>Purpureocillium</taxon>
    </lineage>
</organism>
<gene>
    <name evidence="2" type="ORF">Purlil1_7500</name>
</gene>
<reference evidence="2 3" key="1">
    <citation type="journal article" date="2024" name="Microbiol. Resour. Announc.">
        <title>Genome annotations for the ascomycete fungi Trichoderma harzianum, Trichoderma aggressivum, and Purpureocillium lilacinum.</title>
        <authorList>
            <person name="Beijen E.P.W."/>
            <person name="Ohm R.A."/>
        </authorList>
    </citation>
    <scope>NUCLEOTIDE SEQUENCE [LARGE SCALE GENOMIC DNA]</scope>
    <source>
        <strain evidence="2 3">CBS 150709</strain>
    </source>
</reference>
<protein>
    <submittedName>
        <fullName evidence="2">Uncharacterized protein</fullName>
    </submittedName>
</protein>
<evidence type="ECO:0000313" key="3">
    <source>
        <dbReference type="Proteomes" id="UP001287286"/>
    </source>
</evidence>
<feature type="region of interest" description="Disordered" evidence="1">
    <location>
        <begin position="55"/>
        <end position="78"/>
    </location>
</feature>
<proteinExistence type="predicted"/>
<evidence type="ECO:0000256" key="1">
    <source>
        <dbReference type="SAM" id="MobiDB-lite"/>
    </source>
</evidence>
<evidence type="ECO:0000313" key="2">
    <source>
        <dbReference type="EMBL" id="KAK4088307.1"/>
    </source>
</evidence>
<accession>A0ABR0BW74</accession>
<keyword evidence="3" id="KW-1185">Reference proteome</keyword>